<dbReference type="PANTHER" id="PTHR33112">
    <property type="entry name" value="DOMAIN PROTEIN, PUTATIVE-RELATED"/>
    <property type="match status" value="1"/>
</dbReference>
<keyword evidence="3" id="KW-1185">Reference proteome</keyword>
<proteinExistence type="predicted"/>
<evidence type="ECO:0000313" key="2">
    <source>
        <dbReference type="EMBL" id="KAK7750830.1"/>
    </source>
</evidence>
<organism evidence="2 3">
    <name type="scientific">Diatrype stigma</name>
    <dbReference type="NCBI Taxonomy" id="117547"/>
    <lineage>
        <taxon>Eukaryota</taxon>
        <taxon>Fungi</taxon>
        <taxon>Dikarya</taxon>
        <taxon>Ascomycota</taxon>
        <taxon>Pezizomycotina</taxon>
        <taxon>Sordariomycetes</taxon>
        <taxon>Xylariomycetidae</taxon>
        <taxon>Xylariales</taxon>
        <taxon>Diatrypaceae</taxon>
        <taxon>Diatrype</taxon>
    </lineage>
</organism>
<gene>
    <name evidence="2" type="ORF">SLS62_007229</name>
</gene>
<dbReference type="Pfam" id="PF06985">
    <property type="entry name" value="HET"/>
    <property type="match status" value="1"/>
</dbReference>
<dbReference type="Proteomes" id="UP001320420">
    <property type="component" value="Unassembled WGS sequence"/>
</dbReference>
<dbReference type="AlphaFoldDB" id="A0AAN9YQX6"/>
<dbReference type="InterPro" id="IPR010730">
    <property type="entry name" value="HET"/>
</dbReference>
<dbReference type="PANTHER" id="PTHR33112:SF16">
    <property type="entry name" value="HETEROKARYON INCOMPATIBILITY DOMAIN-CONTAINING PROTEIN"/>
    <property type="match status" value="1"/>
</dbReference>
<sequence>MKLARLWIQDCRQNHDTCKAGTARGNASFRPTRLIDIKNPLGPFLQETSPDLRVEYIALSYAWGQGKKVVTNKENYDSHKQCIPPETLPRTFADAFQTARQLGFQYIWVDAFCIKQGDGDDLSRELPKMGDIYRYAVFTIFAEGAPSAAAGLFQVRDPYLYRPCSVDVTTTTAEHGVTSGKLTLATVCTGHNYLKARGWVLQEEVLASRSLLFGKQMSWKCTASEASETRPLPLPRRNALGEGLATSEDKLRLWLLAPTLMMTSPKGHRFRWNQYDAWYAIIEEYSVKELSFDTDKLPALSGLAGLFHEAHGSTYAAGLWKEDLQFGLAWYVASNDSRPVKGEQGRGPSWSWASVGMARLKFRSWRANSSHVVSAGARILDYSCELDTSLNPYGNVKQGTLKLQLRLKRATLRCSSEYVKNRTEYSYGSYSGPDSATMTKGEHPRFPARVFDSETSEFIGEAALDAPIHARLNTKLDKVSFPGAQDTGDKDTFDREVWCGLLHVQGASNSRLTALVFEKIRPEVKTYRRVGLLFLEDCSQERVPLDSWQEAAVEVG</sequence>
<evidence type="ECO:0000313" key="3">
    <source>
        <dbReference type="Proteomes" id="UP001320420"/>
    </source>
</evidence>
<comment type="caution">
    <text evidence="2">The sequence shown here is derived from an EMBL/GenBank/DDBJ whole genome shotgun (WGS) entry which is preliminary data.</text>
</comment>
<name>A0AAN9YQX6_9PEZI</name>
<reference evidence="2 3" key="1">
    <citation type="submission" date="2024-02" db="EMBL/GenBank/DDBJ databases">
        <title>De novo assembly and annotation of 12 fungi associated with fruit tree decline syndrome in Ontario, Canada.</title>
        <authorList>
            <person name="Sulman M."/>
            <person name="Ellouze W."/>
            <person name="Ilyukhin E."/>
        </authorList>
    </citation>
    <scope>NUCLEOTIDE SEQUENCE [LARGE SCALE GENOMIC DNA]</scope>
    <source>
        <strain evidence="2 3">M11/M66-122</strain>
    </source>
</reference>
<dbReference type="EMBL" id="JAKJXP020000058">
    <property type="protein sequence ID" value="KAK7750830.1"/>
    <property type="molecule type" value="Genomic_DNA"/>
</dbReference>
<evidence type="ECO:0000259" key="1">
    <source>
        <dbReference type="Pfam" id="PF06985"/>
    </source>
</evidence>
<accession>A0AAN9YQX6</accession>
<feature type="domain" description="Heterokaryon incompatibility" evidence="1">
    <location>
        <begin position="56"/>
        <end position="203"/>
    </location>
</feature>
<protein>
    <recommendedName>
        <fullName evidence="1">Heterokaryon incompatibility domain-containing protein</fullName>
    </recommendedName>
</protein>